<dbReference type="AlphaFoldDB" id="A0A193LRZ4"/>
<reference evidence="1 3" key="1">
    <citation type="submission" date="2019-11" db="EMBL/GenBank/DDBJ databases">
        <authorList>
            <consortium name="GenomeTrakr network: Whole genome sequencing for foodborne pathogen traceback"/>
        </authorList>
    </citation>
    <scope>NUCLEOTIDE SEQUENCE [LARGE SCALE GENOMIC DNA]</scope>
    <source>
        <strain evidence="2">CFSAN046653</strain>
        <strain evidence="1 3">PSU-2072</strain>
    </source>
</reference>
<name>A0A193LRZ4_ECOLX</name>
<dbReference type="Pfam" id="PF07030">
    <property type="entry name" value="Phage_Mu_Gp36"/>
    <property type="match status" value="1"/>
</dbReference>
<dbReference type="Proteomes" id="UP000775646">
    <property type="component" value="Unassembled WGS sequence"/>
</dbReference>
<proteinExistence type="predicted"/>
<sequence length="145" mass="16435">MGYITQEDLLRADGNLVWNMAINRETNGLDEDKIRQAISDAEAEIDSFLSRRYQLPLGVTEIPRPLQRVAVSLAFYWLSERDNQITELIQKRYDDAIKTLREMANGTRDLGLPTYATPAETDHGKIIVVGANARLFTRNNLKGVL</sequence>
<dbReference type="RefSeq" id="WP_000540584.1">
    <property type="nucleotide sequence ID" value="NZ_BFKY01000082.1"/>
</dbReference>
<organism evidence="1 3">
    <name type="scientific">Escherichia coli</name>
    <dbReference type="NCBI Taxonomy" id="562"/>
    <lineage>
        <taxon>Bacteria</taxon>
        <taxon>Pseudomonadati</taxon>
        <taxon>Pseudomonadota</taxon>
        <taxon>Gammaproteobacteria</taxon>
        <taxon>Enterobacterales</taxon>
        <taxon>Enterobacteriaceae</taxon>
        <taxon>Escherichia</taxon>
    </lineage>
</organism>
<protein>
    <submittedName>
        <fullName evidence="1">DUF1320 domain-containing protein</fullName>
    </submittedName>
</protein>
<accession>A0A193LRZ4</accession>
<gene>
    <name evidence="2" type="ORF">BCB93_004699</name>
    <name evidence="1" type="ORF">GNW61_23375</name>
</gene>
<dbReference type="EMBL" id="AASZRA010000043">
    <property type="protein sequence ID" value="EFI6954972.1"/>
    <property type="molecule type" value="Genomic_DNA"/>
</dbReference>
<evidence type="ECO:0000313" key="3">
    <source>
        <dbReference type="Proteomes" id="UP000530628"/>
    </source>
</evidence>
<dbReference type="Proteomes" id="UP000530628">
    <property type="component" value="Unassembled WGS sequence"/>
</dbReference>
<dbReference type="EMBL" id="AASWOY010000090">
    <property type="protein sequence ID" value="EFH6651635.1"/>
    <property type="molecule type" value="Genomic_DNA"/>
</dbReference>
<evidence type="ECO:0000313" key="1">
    <source>
        <dbReference type="EMBL" id="EFH6651635.1"/>
    </source>
</evidence>
<evidence type="ECO:0000313" key="2">
    <source>
        <dbReference type="EMBL" id="EFI6954972.1"/>
    </source>
</evidence>
<comment type="caution">
    <text evidence="1">The sequence shown here is derived from an EMBL/GenBank/DDBJ whole genome shotgun (WGS) entry which is preliminary data.</text>
</comment>
<dbReference type="InterPro" id="IPR009752">
    <property type="entry name" value="Phage_Mu_GpJ"/>
</dbReference>